<evidence type="ECO:0000313" key="2">
    <source>
        <dbReference type="Proteomes" id="UP000622475"/>
    </source>
</evidence>
<protein>
    <submittedName>
        <fullName evidence="1">Uncharacterized protein</fullName>
    </submittedName>
</protein>
<name>A0A929KWF7_9SPHI</name>
<accession>A0A929KWF7</accession>
<sequence>MAHVDRPLFFYKAFAPNGADVLDCKMINRFAFLGMEKEINSFSSLNEKLAFINGYLNSIANINTTANNGMEHWIVDLGLIEDNIVHTIKKGINAPTWTFRSVEISDWQKVIEDECIFFFSNILSETHGSSKHYLDMEKNYHPIEKYDPAAQLKYFIKIIEDLLSSFKLRSAYKIEIDWGPERYSDGPYFAHGESNFAFQIGSNHLLYLHLGASD</sequence>
<proteinExistence type="predicted"/>
<evidence type="ECO:0000313" key="1">
    <source>
        <dbReference type="EMBL" id="MBE9662874.1"/>
    </source>
</evidence>
<dbReference type="AlphaFoldDB" id="A0A929KWF7"/>
<gene>
    <name evidence="1" type="ORF">IRJ16_13350</name>
</gene>
<dbReference type="Proteomes" id="UP000622475">
    <property type="component" value="Unassembled WGS sequence"/>
</dbReference>
<keyword evidence="2" id="KW-1185">Reference proteome</keyword>
<comment type="caution">
    <text evidence="1">The sequence shown here is derived from an EMBL/GenBank/DDBJ whole genome shotgun (WGS) entry which is preliminary data.</text>
</comment>
<reference evidence="1" key="1">
    <citation type="submission" date="2020-10" db="EMBL/GenBank/DDBJ databases">
        <title>Mucilaginibacter mali sp. nov., isolated from rhizosphere soil of apple orchard.</title>
        <authorList>
            <person name="Lee J.-S."/>
            <person name="Kim H.S."/>
            <person name="Kim J.-S."/>
        </authorList>
    </citation>
    <scope>NUCLEOTIDE SEQUENCE</scope>
    <source>
        <strain evidence="1">KCTC 22746</strain>
    </source>
</reference>
<organism evidence="1 2">
    <name type="scientific">Mucilaginibacter myungsuensis</name>
    <dbReference type="NCBI Taxonomy" id="649104"/>
    <lineage>
        <taxon>Bacteria</taxon>
        <taxon>Pseudomonadati</taxon>
        <taxon>Bacteroidota</taxon>
        <taxon>Sphingobacteriia</taxon>
        <taxon>Sphingobacteriales</taxon>
        <taxon>Sphingobacteriaceae</taxon>
        <taxon>Mucilaginibacter</taxon>
    </lineage>
</organism>
<dbReference type="EMBL" id="JADFFL010000004">
    <property type="protein sequence ID" value="MBE9662874.1"/>
    <property type="molecule type" value="Genomic_DNA"/>
</dbReference>
<dbReference type="RefSeq" id="WP_194112094.1">
    <property type="nucleotide sequence ID" value="NZ_JADFFL010000004.1"/>
</dbReference>